<name>A0AAW9KNN2_9ACTO</name>
<evidence type="ECO:0000313" key="3">
    <source>
        <dbReference type="Proteomes" id="UP001289581"/>
    </source>
</evidence>
<dbReference type="RefSeq" id="WP_322912052.1">
    <property type="nucleotide sequence ID" value="NZ_JAXBCZ010000001.1"/>
</dbReference>
<feature type="region of interest" description="Disordered" evidence="1">
    <location>
        <begin position="1"/>
        <end position="44"/>
    </location>
</feature>
<evidence type="ECO:0000256" key="1">
    <source>
        <dbReference type="SAM" id="MobiDB-lite"/>
    </source>
</evidence>
<keyword evidence="3" id="KW-1185">Reference proteome</keyword>
<protein>
    <submittedName>
        <fullName evidence="2">Uncharacterized protein</fullName>
    </submittedName>
</protein>
<evidence type="ECO:0000313" key="2">
    <source>
        <dbReference type="EMBL" id="MEA1304807.1"/>
    </source>
</evidence>
<dbReference type="EMBL" id="JAXBCZ010000001">
    <property type="protein sequence ID" value="MEA1304807.1"/>
    <property type="molecule type" value="Genomic_DNA"/>
</dbReference>
<gene>
    <name evidence="2" type="ORF">QU665_06965</name>
</gene>
<reference evidence="2 3" key="1">
    <citation type="submission" date="2023-06" db="EMBL/GenBank/DDBJ databases">
        <title>Actinomyces orist ORNL 0101 HMT-893 genome.</title>
        <authorList>
            <person name="Johnston C.D."/>
            <person name="Chen T."/>
            <person name="Dewhirst F.E."/>
        </authorList>
    </citation>
    <scope>NUCLEOTIDE SEQUENCE [LARGE SCALE GENOMIC DNA]</scope>
    <source>
        <strain evidence="2 3">ORNL 0101</strain>
    </source>
</reference>
<accession>A0AAW9KNN2</accession>
<dbReference type="AlphaFoldDB" id="A0AAW9KNN2"/>
<comment type="caution">
    <text evidence="2">The sequence shown here is derived from an EMBL/GenBank/DDBJ whole genome shotgun (WGS) entry which is preliminary data.</text>
</comment>
<feature type="compositionally biased region" description="Polar residues" evidence="1">
    <location>
        <begin position="33"/>
        <end position="44"/>
    </location>
</feature>
<dbReference type="Proteomes" id="UP001289581">
    <property type="component" value="Unassembled WGS sequence"/>
</dbReference>
<proteinExistence type="predicted"/>
<sequence>MKSDESVVGGSGNQTTLSPRAAQRAQARCSLVSGETRQQSLDPG</sequence>
<organism evidence="2 3">
    <name type="scientific">Actinomyces oris</name>
    <dbReference type="NCBI Taxonomy" id="544580"/>
    <lineage>
        <taxon>Bacteria</taxon>
        <taxon>Bacillati</taxon>
        <taxon>Actinomycetota</taxon>
        <taxon>Actinomycetes</taxon>
        <taxon>Actinomycetales</taxon>
        <taxon>Actinomycetaceae</taxon>
        <taxon>Actinomyces</taxon>
    </lineage>
</organism>